<proteinExistence type="predicted"/>
<evidence type="ECO:0008006" key="3">
    <source>
        <dbReference type="Google" id="ProtNLM"/>
    </source>
</evidence>
<dbReference type="EMBL" id="CDMY01000474">
    <property type="protein sequence ID" value="CEM15922.1"/>
    <property type="molecule type" value="Genomic_DNA"/>
</dbReference>
<reference evidence="1 2" key="1">
    <citation type="submission" date="2014-11" db="EMBL/GenBank/DDBJ databases">
        <authorList>
            <person name="Zhu J."/>
            <person name="Qi W."/>
            <person name="Song R."/>
        </authorList>
    </citation>
    <scope>NUCLEOTIDE SEQUENCE [LARGE SCALE GENOMIC DNA]</scope>
</reference>
<dbReference type="PhylomeDB" id="A0A0G4FQ20"/>
<accession>A0A0G4FQ20</accession>
<dbReference type="InParanoid" id="A0A0G4FQ20"/>
<keyword evidence="2" id="KW-1185">Reference proteome</keyword>
<dbReference type="Proteomes" id="UP000041254">
    <property type="component" value="Unassembled WGS sequence"/>
</dbReference>
<gene>
    <name evidence="1" type="ORF">Vbra_15906</name>
</gene>
<dbReference type="VEuPathDB" id="CryptoDB:Vbra_15906"/>
<name>A0A0G4FQ20_VITBC</name>
<dbReference type="AlphaFoldDB" id="A0A0G4FQ20"/>
<evidence type="ECO:0000313" key="1">
    <source>
        <dbReference type="EMBL" id="CEM15922.1"/>
    </source>
</evidence>
<organism evidence="1 2">
    <name type="scientific">Vitrella brassicaformis (strain CCMP3155)</name>
    <dbReference type="NCBI Taxonomy" id="1169540"/>
    <lineage>
        <taxon>Eukaryota</taxon>
        <taxon>Sar</taxon>
        <taxon>Alveolata</taxon>
        <taxon>Colpodellida</taxon>
        <taxon>Vitrellaceae</taxon>
        <taxon>Vitrella</taxon>
    </lineage>
</organism>
<sequence>MNKLPEGVFNTLCSFLEPEEAAAVPRVSKAVHQTITVAVARYRIQQLITANHIGHMLGLREPRLRSARKKLTQMAYMLEHAGNIVSWGELFVYAKTCGVVEALPLRLGEEVEDVHKADFDRRPESMRQLSLFSHVLKPRSEMLLTHKKHPIATGALPYQANNPPVRVGVHYYLGIRDAIVDRVQQRGPFRPVVIVAHHSYDPDGAAGEERTDELAVQDPSTPFWGQQRLTSSRYTPDVTRRTITLAGTQAGDPFPCYIQLTSMLLYSTATLYTTEPPQPNANYNVYLNQGDPAAAYPWTVAMVRQALGQQDAQTLLRL</sequence>
<evidence type="ECO:0000313" key="2">
    <source>
        <dbReference type="Proteomes" id="UP000041254"/>
    </source>
</evidence>
<protein>
    <recommendedName>
        <fullName evidence="3">F-box domain-containing protein</fullName>
    </recommendedName>
</protein>